<accession>A0ACB0IVQ8</accession>
<reference evidence="1" key="1">
    <citation type="submission" date="2023-10" db="EMBL/GenBank/DDBJ databases">
        <authorList>
            <person name="Rodriguez Cubillos JULIANA M."/>
            <person name="De Vega J."/>
        </authorList>
    </citation>
    <scope>NUCLEOTIDE SEQUENCE</scope>
</reference>
<proteinExistence type="predicted"/>
<gene>
    <name evidence="1" type="ORF">MILVUS5_LOCUS6511</name>
</gene>
<protein>
    <submittedName>
        <fullName evidence="1">Uncharacterized protein</fullName>
    </submittedName>
</protein>
<organism evidence="1 2">
    <name type="scientific">Trifolium pratense</name>
    <name type="common">Red clover</name>
    <dbReference type="NCBI Taxonomy" id="57577"/>
    <lineage>
        <taxon>Eukaryota</taxon>
        <taxon>Viridiplantae</taxon>
        <taxon>Streptophyta</taxon>
        <taxon>Embryophyta</taxon>
        <taxon>Tracheophyta</taxon>
        <taxon>Spermatophyta</taxon>
        <taxon>Magnoliopsida</taxon>
        <taxon>eudicotyledons</taxon>
        <taxon>Gunneridae</taxon>
        <taxon>Pentapetalae</taxon>
        <taxon>rosids</taxon>
        <taxon>fabids</taxon>
        <taxon>Fabales</taxon>
        <taxon>Fabaceae</taxon>
        <taxon>Papilionoideae</taxon>
        <taxon>50 kb inversion clade</taxon>
        <taxon>NPAAA clade</taxon>
        <taxon>Hologalegina</taxon>
        <taxon>IRL clade</taxon>
        <taxon>Trifolieae</taxon>
        <taxon>Trifolium</taxon>
    </lineage>
</organism>
<sequence>MNLIDVVSLVLFHLHHQLTQAVKGHSRFVRHGDLEAVNKKRLRSPPTHVTTPPTAVQEKAPLINYPVQNIKKRMKMT</sequence>
<evidence type="ECO:0000313" key="1">
    <source>
        <dbReference type="EMBL" id="CAJ2635919.1"/>
    </source>
</evidence>
<keyword evidence="2" id="KW-1185">Reference proteome</keyword>
<name>A0ACB0IVQ8_TRIPR</name>
<dbReference type="EMBL" id="CASHSV030000002">
    <property type="protein sequence ID" value="CAJ2635919.1"/>
    <property type="molecule type" value="Genomic_DNA"/>
</dbReference>
<evidence type="ECO:0000313" key="2">
    <source>
        <dbReference type="Proteomes" id="UP001177021"/>
    </source>
</evidence>
<comment type="caution">
    <text evidence="1">The sequence shown here is derived from an EMBL/GenBank/DDBJ whole genome shotgun (WGS) entry which is preliminary data.</text>
</comment>
<dbReference type="Proteomes" id="UP001177021">
    <property type="component" value="Unassembled WGS sequence"/>
</dbReference>